<feature type="compositionally biased region" description="Polar residues" evidence="1">
    <location>
        <begin position="238"/>
        <end position="248"/>
    </location>
</feature>
<sequence>MEYQYNEGKNSQQKQQDKNTTTRVPTAVIEFSNRKAKAAEERFPSAKSRQQQRKSFYDSLEFYPEPKQTTRSLYGEIEKRLKLRGIDEPEKDLETLKQILEALQLKGLLHSNSNNSKSLARQIGNHQRNFVFDRRVSCDDSQIIVVQPSRFPSSPTRPGGVVNNSTQSINKSKIGNHRKLNVQQNRMDSGRNSPDHNQRIRNNPTMSPDRSPSSLIRRNPTPPLTIETQIRRGKDSRNSTSAAQSPKITNRTPNNNNRRRNNTNKRRNSKQTHQKWRVPCVAEEESCSISECSVSSTPRINATELRRAKAEEEEEKSVLERCDELLQSIAEMNGATESQQPSPVSVLDSSFYKDSSSSPPPLLNRCLPFKDRSVELEEENWSAIPVITPLQRKSFGQDELTIHDSDFLYVSEVLLAMDCVSDDSDFFLLEKQKYKSDSSYGSRLHRKLIFDVVAEIIDKKRQLPPWKAVYSTDPTTGKPWLHEIWLELLRLRENRLVVEDLFQVICGRLLKWDMARDSTNGWRDCPILMSEVVLDMERSIFKDLIGETIRDLARKLRAGASRRMLMF</sequence>
<accession>A0AAP0KZG5</accession>
<evidence type="ECO:0000259" key="2">
    <source>
        <dbReference type="Pfam" id="PF14309"/>
    </source>
</evidence>
<feature type="compositionally biased region" description="Polar residues" evidence="1">
    <location>
        <begin position="7"/>
        <end position="24"/>
    </location>
</feature>
<feature type="region of interest" description="Disordered" evidence="1">
    <location>
        <begin position="148"/>
        <end position="277"/>
    </location>
</feature>
<dbReference type="Pfam" id="PF14309">
    <property type="entry name" value="DUF4378"/>
    <property type="match status" value="1"/>
</dbReference>
<proteinExistence type="predicted"/>
<feature type="region of interest" description="Disordered" evidence="1">
    <location>
        <begin position="333"/>
        <end position="360"/>
    </location>
</feature>
<feature type="region of interest" description="Disordered" evidence="1">
    <location>
        <begin position="33"/>
        <end position="52"/>
    </location>
</feature>
<evidence type="ECO:0000313" key="3">
    <source>
        <dbReference type="EMBL" id="KAK9160818.1"/>
    </source>
</evidence>
<reference evidence="3 4" key="1">
    <citation type="submission" date="2024-01" db="EMBL/GenBank/DDBJ databases">
        <title>Genome assemblies of Stephania.</title>
        <authorList>
            <person name="Yang L."/>
        </authorList>
    </citation>
    <scope>NUCLEOTIDE SEQUENCE [LARGE SCALE GENOMIC DNA]</scope>
    <source>
        <strain evidence="3">YNDBR</strain>
        <tissue evidence="3">Leaf</tissue>
    </source>
</reference>
<feature type="compositionally biased region" description="Basic residues" evidence="1">
    <location>
        <begin position="257"/>
        <end position="276"/>
    </location>
</feature>
<feature type="compositionally biased region" description="Polar residues" evidence="1">
    <location>
        <begin position="181"/>
        <end position="192"/>
    </location>
</feature>
<dbReference type="PANTHER" id="PTHR31680">
    <property type="entry name" value="LONGIFOLIA PROTEIN"/>
    <property type="match status" value="1"/>
</dbReference>
<feature type="region of interest" description="Disordered" evidence="1">
    <location>
        <begin position="1"/>
        <end position="26"/>
    </location>
</feature>
<organism evidence="3 4">
    <name type="scientific">Stephania yunnanensis</name>
    <dbReference type="NCBI Taxonomy" id="152371"/>
    <lineage>
        <taxon>Eukaryota</taxon>
        <taxon>Viridiplantae</taxon>
        <taxon>Streptophyta</taxon>
        <taxon>Embryophyta</taxon>
        <taxon>Tracheophyta</taxon>
        <taxon>Spermatophyta</taxon>
        <taxon>Magnoliopsida</taxon>
        <taxon>Ranunculales</taxon>
        <taxon>Menispermaceae</taxon>
        <taxon>Menispermoideae</taxon>
        <taxon>Cissampelideae</taxon>
        <taxon>Stephania</taxon>
    </lineage>
</organism>
<feature type="compositionally biased region" description="Polar residues" evidence="1">
    <location>
        <begin position="200"/>
        <end position="216"/>
    </location>
</feature>
<dbReference type="InterPro" id="IPR033334">
    <property type="entry name" value="LNG1/2"/>
</dbReference>
<dbReference type="GO" id="GO:0051513">
    <property type="term" value="P:regulation of monopolar cell growth"/>
    <property type="evidence" value="ECO:0007669"/>
    <property type="project" value="InterPro"/>
</dbReference>
<keyword evidence="4" id="KW-1185">Reference proteome</keyword>
<protein>
    <recommendedName>
        <fullName evidence="2">DUF4378 domain-containing protein</fullName>
    </recommendedName>
</protein>
<dbReference type="Proteomes" id="UP001420932">
    <property type="component" value="Unassembled WGS sequence"/>
</dbReference>
<comment type="caution">
    <text evidence="3">The sequence shown here is derived from an EMBL/GenBank/DDBJ whole genome shotgun (WGS) entry which is preliminary data.</text>
</comment>
<dbReference type="EMBL" id="JBBNAF010000003">
    <property type="protein sequence ID" value="KAK9160818.1"/>
    <property type="molecule type" value="Genomic_DNA"/>
</dbReference>
<evidence type="ECO:0000313" key="4">
    <source>
        <dbReference type="Proteomes" id="UP001420932"/>
    </source>
</evidence>
<name>A0AAP0KZG5_9MAGN</name>
<dbReference type="PANTHER" id="PTHR31680:SF12">
    <property type="entry name" value="OS11G0587300 PROTEIN"/>
    <property type="match status" value="1"/>
</dbReference>
<evidence type="ECO:0000256" key="1">
    <source>
        <dbReference type="SAM" id="MobiDB-lite"/>
    </source>
</evidence>
<gene>
    <name evidence="3" type="ORF">Syun_007159</name>
</gene>
<feature type="compositionally biased region" description="Polar residues" evidence="1">
    <location>
        <begin position="150"/>
        <end position="173"/>
    </location>
</feature>
<dbReference type="InterPro" id="IPR025486">
    <property type="entry name" value="DUF4378"/>
</dbReference>
<feature type="domain" description="DUF4378" evidence="2">
    <location>
        <begin position="407"/>
        <end position="547"/>
    </location>
</feature>
<dbReference type="AlphaFoldDB" id="A0AAP0KZG5"/>